<reference evidence="8 9" key="1">
    <citation type="submission" date="2019-02" db="EMBL/GenBank/DDBJ databases">
        <title>Genomic Encyclopedia of Type Strains, Phase IV (KMG-IV): sequencing the most valuable type-strain genomes for metagenomic binning, comparative biology and taxonomic classification.</title>
        <authorList>
            <person name="Goeker M."/>
        </authorList>
    </citation>
    <scope>NUCLEOTIDE SEQUENCE [LARGE SCALE GENOMIC DNA]</scope>
    <source>
        <strain evidence="8 9">DSM 19570</strain>
    </source>
</reference>
<keyword evidence="9" id="KW-1185">Reference proteome</keyword>
<organism evidence="8 9">
    <name type="scientific">Rivibacter subsaxonicus</name>
    <dbReference type="NCBI Taxonomy" id="457575"/>
    <lineage>
        <taxon>Bacteria</taxon>
        <taxon>Pseudomonadati</taxon>
        <taxon>Pseudomonadota</taxon>
        <taxon>Betaproteobacteria</taxon>
        <taxon>Burkholderiales</taxon>
        <taxon>Rivibacter</taxon>
    </lineage>
</organism>
<evidence type="ECO:0000256" key="5">
    <source>
        <dbReference type="ARBA" id="ARBA00023139"/>
    </source>
</evidence>
<gene>
    <name evidence="8" type="ORF">EV670_2524</name>
</gene>
<evidence type="ECO:0000256" key="6">
    <source>
        <dbReference type="ARBA" id="ARBA00023288"/>
    </source>
</evidence>
<keyword evidence="4" id="KW-0472">Membrane</keyword>
<dbReference type="AlphaFoldDB" id="A0A4Q7VPQ3"/>
<dbReference type="RefSeq" id="WP_130432570.1">
    <property type="nucleotide sequence ID" value="NZ_SHKP01000006.1"/>
</dbReference>
<evidence type="ECO:0000313" key="9">
    <source>
        <dbReference type="Proteomes" id="UP000293671"/>
    </source>
</evidence>
<evidence type="ECO:0000256" key="4">
    <source>
        <dbReference type="ARBA" id="ARBA00023136"/>
    </source>
</evidence>
<comment type="caution">
    <text evidence="8">The sequence shown here is derived from an EMBL/GenBank/DDBJ whole genome shotgun (WGS) entry which is preliminary data.</text>
</comment>
<dbReference type="GO" id="GO:0016020">
    <property type="term" value="C:membrane"/>
    <property type="evidence" value="ECO:0007669"/>
    <property type="project" value="InterPro"/>
</dbReference>
<dbReference type="Proteomes" id="UP000293671">
    <property type="component" value="Unassembled WGS sequence"/>
</dbReference>
<accession>A0A4Q7VPQ3</accession>
<dbReference type="Pfam" id="PF08085">
    <property type="entry name" value="Entericidin"/>
    <property type="match status" value="1"/>
</dbReference>
<keyword evidence="3 7" id="KW-0732">Signal</keyword>
<sequence>MKKSFLPALLLCGMALLVSGCNTVAGFGKDLEKVGEKMQDKSKK</sequence>
<keyword evidence="2" id="KW-1003">Cell membrane</keyword>
<evidence type="ECO:0000256" key="2">
    <source>
        <dbReference type="ARBA" id="ARBA00022475"/>
    </source>
</evidence>
<feature type="chain" id="PRO_5020290464" evidence="7">
    <location>
        <begin position="25"/>
        <end position="44"/>
    </location>
</feature>
<evidence type="ECO:0000256" key="7">
    <source>
        <dbReference type="SAM" id="SignalP"/>
    </source>
</evidence>
<proteinExistence type="inferred from homology"/>
<evidence type="ECO:0000256" key="3">
    <source>
        <dbReference type="ARBA" id="ARBA00022729"/>
    </source>
</evidence>
<comment type="similarity">
    <text evidence="1">Belongs to the EcnA/EcnB lipoprotein family.</text>
</comment>
<protein>
    <submittedName>
        <fullName evidence="8">Putative small secreted protein</fullName>
    </submittedName>
</protein>
<dbReference type="InterPro" id="IPR012556">
    <property type="entry name" value="Entericidin"/>
</dbReference>
<dbReference type="PROSITE" id="PS51257">
    <property type="entry name" value="PROKAR_LIPOPROTEIN"/>
    <property type="match status" value="1"/>
</dbReference>
<name>A0A4Q7VPQ3_9BURK</name>
<dbReference type="GO" id="GO:0009636">
    <property type="term" value="P:response to toxic substance"/>
    <property type="evidence" value="ECO:0007669"/>
    <property type="project" value="InterPro"/>
</dbReference>
<keyword evidence="5" id="KW-0564">Palmitate</keyword>
<evidence type="ECO:0000256" key="1">
    <source>
        <dbReference type="ARBA" id="ARBA00010296"/>
    </source>
</evidence>
<dbReference type="EMBL" id="SHKP01000006">
    <property type="protein sequence ID" value="RZT98118.1"/>
    <property type="molecule type" value="Genomic_DNA"/>
</dbReference>
<keyword evidence="6" id="KW-0449">Lipoprotein</keyword>
<evidence type="ECO:0000313" key="8">
    <source>
        <dbReference type="EMBL" id="RZT98118.1"/>
    </source>
</evidence>
<feature type="signal peptide" evidence="7">
    <location>
        <begin position="1"/>
        <end position="24"/>
    </location>
</feature>